<keyword evidence="11" id="KW-1185">Reference proteome</keyword>
<evidence type="ECO:0000313" key="10">
    <source>
        <dbReference type="EMBL" id="MCM2388907.1"/>
    </source>
</evidence>
<evidence type="ECO:0000256" key="6">
    <source>
        <dbReference type="ARBA" id="ARBA00023316"/>
    </source>
</evidence>
<feature type="domain" description="Peptidase S11 D-alanyl-D-alanine carboxypeptidase A N-terminal" evidence="9">
    <location>
        <begin position="46"/>
        <end position="286"/>
    </location>
</feature>
<evidence type="ECO:0000256" key="8">
    <source>
        <dbReference type="SAM" id="SignalP"/>
    </source>
</evidence>
<dbReference type="InterPro" id="IPR012338">
    <property type="entry name" value="Beta-lactam/transpept-like"/>
</dbReference>
<dbReference type="PANTHER" id="PTHR21581:SF33">
    <property type="entry name" value="D-ALANYL-D-ALANINE CARBOXYPEPTIDASE DACB"/>
    <property type="match status" value="1"/>
</dbReference>
<evidence type="ECO:0000256" key="2">
    <source>
        <dbReference type="ARBA" id="ARBA00022729"/>
    </source>
</evidence>
<name>A0ABT0UKV9_9ACTN</name>
<evidence type="ECO:0000256" key="5">
    <source>
        <dbReference type="ARBA" id="ARBA00022984"/>
    </source>
</evidence>
<dbReference type="InterPro" id="IPR018044">
    <property type="entry name" value="Peptidase_S11"/>
</dbReference>
<keyword evidence="3 10" id="KW-0378">Hydrolase</keyword>
<accession>A0ABT0UKV9</accession>
<organism evidence="10 11">
    <name type="scientific">Streptomyces albipurpureus</name>
    <dbReference type="NCBI Taxonomy" id="2897419"/>
    <lineage>
        <taxon>Bacteria</taxon>
        <taxon>Bacillati</taxon>
        <taxon>Actinomycetota</taxon>
        <taxon>Actinomycetes</taxon>
        <taxon>Kitasatosporales</taxon>
        <taxon>Streptomycetaceae</taxon>
        <taxon>Streptomyces</taxon>
    </lineage>
</organism>
<evidence type="ECO:0000313" key="11">
    <source>
        <dbReference type="Proteomes" id="UP001431429"/>
    </source>
</evidence>
<dbReference type="RefSeq" id="WP_250919250.1">
    <property type="nucleotide sequence ID" value="NZ_JAMQAW010000009.1"/>
</dbReference>
<dbReference type="PRINTS" id="PR00725">
    <property type="entry name" value="DADACBPTASE1"/>
</dbReference>
<evidence type="ECO:0000259" key="9">
    <source>
        <dbReference type="Pfam" id="PF00768"/>
    </source>
</evidence>
<dbReference type="SUPFAM" id="SSF56601">
    <property type="entry name" value="beta-lactamase/transpeptidase-like"/>
    <property type="match status" value="1"/>
</dbReference>
<keyword evidence="6" id="KW-0961">Cell wall biogenesis/degradation</keyword>
<evidence type="ECO:0000256" key="3">
    <source>
        <dbReference type="ARBA" id="ARBA00022801"/>
    </source>
</evidence>
<dbReference type="Gene3D" id="3.40.710.10">
    <property type="entry name" value="DD-peptidase/beta-lactamase superfamily"/>
    <property type="match status" value="1"/>
</dbReference>
<comment type="similarity">
    <text evidence="1 7">Belongs to the peptidase S11 family.</text>
</comment>
<keyword evidence="2 8" id="KW-0732">Signal</keyword>
<dbReference type="Proteomes" id="UP001431429">
    <property type="component" value="Unassembled WGS sequence"/>
</dbReference>
<protein>
    <submittedName>
        <fullName evidence="10">Serine hydrolase</fullName>
    </submittedName>
</protein>
<gene>
    <name evidence="10" type="ORF">NBG84_11490</name>
</gene>
<dbReference type="Pfam" id="PF00768">
    <property type="entry name" value="Peptidase_S11"/>
    <property type="match status" value="1"/>
</dbReference>
<evidence type="ECO:0000256" key="7">
    <source>
        <dbReference type="RuleBase" id="RU004016"/>
    </source>
</evidence>
<keyword evidence="4" id="KW-0133">Cell shape</keyword>
<dbReference type="GO" id="GO:0016787">
    <property type="term" value="F:hydrolase activity"/>
    <property type="evidence" value="ECO:0007669"/>
    <property type="project" value="UniProtKB-KW"/>
</dbReference>
<dbReference type="EMBL" id="JAMQAW010000009">
    <property type="protein sequence ID" value="MCM2388907.1"/>
    <property type="molecule type" value="Genomic_DNA"/>
</dbReference>
<evidence type="ECO:0000256" key="1">
    <source>
        <dbReference type="ARBA" id="ARBA00007164"/>
    </source>
</evidence>
<reference evidence="10" key="1">
    <citation type="submission" date="2022-06" db="EMBL/GenBank/DDBJ databases">
        <title>Genome public.</title>
        <authorList>
            <person name="Sun Q."/>
        </authorList>
    </citation>
    <scope>NUCLEOTIDE SEQUENCE</scope>
    <source>
        <strain evidence="10">CWNU-1</strain>
    </source>
</reference>
<keyword evidence="5" id="KW-0573">Peptidoglycan synthesis</keyword>
<sequence>MCELGVFPLILSNTSVRRAATVVISGGLLLTVSPLAAPAQAAPRPVPKVTAKGAYLMDQATGKGVYAKGADTQLQMASTTKVVTAITVLTTPGVSLTKKVTVKQAYRDYVTREKGSTADLKTGDKLTVRQLLSGLMLPSGCDAAYALADAFGTGSTTAARTKSFIGKMNAKAKALGMKKTNFDSFDGISAGGKNYTTASDLTKMARHAFSNKTFREVVVAQKYVAKATTSKGSARTYTWYNTNKLLGTYKGAVGMKTGTGSTAGPCLVFAATRGSKTYVGVVLGSSSVNERFKDAGKLLDYGFGSTTAKSMQLRSLPVGAQQD</sequence>
<evidence type="ECO:0000256" key="4">
    <source>
        <dbReference type="ARBA" id="ARBA00022960"/>
    </source>
</evidence>
<dbReference type="InterPro" id="IPR001967">
    <property type="entry name" value="Peptidase_S11_N"/>
</dbReference>
<comment type="caution">
    <text evidence="10">The sequence shown here is derived from an EMBL/GenBank/DDBJ whole genome shotgun (WGS) entry which is preliminary data.</text>
</comment>
<feature type="chain" id="PRO_5046780793" evidence="8">
    <location>
        <begin position="42"/>
        <end position="323"/>
    </location>
</feature>
<feature type="signal peptide" evidence="8">
    <location>
        <begin position="1"/>
        <end position="41"/>
    </location>
</feature>
<proteinExistence type="inferred from homology"/>
<dbReference type="PANTHER" id="PTHR21581">
    <property type="entry name" value="D-ALANYL-D-ALANINE CARBOXYPEPTIDASE"/>
    <property type="match status" value="1"/>
</dbReference>